<organism evidence="3">
    <name type="scientific">bioreactor metagenome</name>
    <dbReference type="NCBI Taxonomy" id="1076179"/>
    <lineage>
        <taxon>unclassified sequences</taxon>
        <taxon>metagenomes</taxon>
        <taxon>ecological metagenomes</taxon>
    </lineage>
</organism>
<proteinExistence type="predicted"/>
<dbReference type="Pfam" id="PF14905">
    <property type="entry name" value="OMP_b-brl_3"/>
    <property type="match status" value="1"/>
</dbReference>
<feature type="compositionally biased region" description="Gly residues" evidence="1">
    <location>
        <begin position="412"/>
        <end position="424"/>
    </location>
</feature>
<feature type="domain" description="Outer membrane protein beta-barrel" evidence="2">
    <location>
        <begin position="7"/>
        <end position="250"/>
    </location>
</feature>
<feature type="region of interest" description="Disordered" evidence="1">
    <location>
        <begin position="405"/>
        <end position="424"/>
    </location>
</feature>
<evidence type="ECO:0000259" key="2">
    <source>
        <dbReference type="Pfam" id="PF14905"/>
    </source>
</evidence>
<name>A0A644XS94_9ZZZZ</name>
<sequence length="424" mass="49061">MGNNNAIQFAYQYRQNISGSDKDTRVKDESGNYTVLDEQYSKRLENNFTNQEIEFNFQSVRQKYDYTIGFSVQPSSSQSKTFIGDNKISDFTRDVVNYAPMAQFNYRWTRQHNLRLRYFGNTDQPSVSQLSPVVDVSNPLNITYGNPDLKPSFEHRLNLRYQNFNPEKNRSMGFFGDIRYLTNDIVSSTMTDRETGRRETTYENVTGNWNANGRMMMNIPLKNIRFSVFSMSFASYNHANGFSNLEKNLSRRLNLGETLGLNYRSDLIDFGIRGNISYNKVKNSLEGQQDQEFLNYGGNANTTLYLPWDMSIESDINYSTNSGYSDGFTQDEWLWNASIQKQLFKQKNGTIRLKIYDILQQRSNISRSVTSNYIRDTTTNTLTTYFMVHFVYRFNIFKNGATREDMMPQHGPGPGRGFGRGHGG</sequence>
<accession>A0A644XS94</accession>
<dbReference type="SUPFAM" id="SSF56935">
    <property type="entry name" value="Porins"/>
    <property type="match status" value="1"/>
</dbReference>
<reference evidence="3" key="1">
    <citation type="submission" date="2019-08" db="EMBL/GenBank/DDBJ databases">
        <authorList>
            <person name="Kucharzyk K."/>
            <person name="Murdoch R.W."/>
            <person name="Higgins S."/>
            <person name="Loffler F."/>
        </authorList>
    </citation>
    <scope>NUCLEOTIDE SEQUENCE</scope>
</reference>
<evidence type="ECO:0000256" key="1">
    <source>
        <dbReference type="SAM" id="MobiDB-lite"/>
    </source>
</evidence>
<evidence type="ECO:0000313" key="3">
    <source>
        <dbReference type="EMBL" id="MPM18631.1"/>
    </source>
</evidence>
<dbReference type="AlphaFoldDB" id="A0A644XS94"/>
<protein>
    <recommendedName>
        <fullName evidence="2">Outer membrane protein beta-barrel domain-containing protein</fullName>
    </recommendedName>
</protein>
<dbReference type="EMBL" id="VSSQ01003022">
    <property type="protein sequence ID" value="MPM18631.1"/>
    <property type="molecule type" value="Genomic_DNA"/>
</dbReference>
<gene>
    <name evidence="3" type="ORF">SDC9_65044</name>
</gene>
<comment type="caution">
    <text evidence="3">The sequence shown here is derived from an EMBL/GenBank/DDBJ whole genome shotgun (WGS) entry which is preliminary data.</text>
</comment>
<dbReference type="InterPro" id="IPR041700">
    <property type="entry name" value="OMP_b-brl_3"/>
</dbReference>